<name>A0AAP0LS70_9ROSI</name>
<sequence length="236" mass="26290">MKSKQIEIRALGQRSITSSFLPRSSNPFKNTKEDVNDELVTKKDSCVSLSDFLDRKLHKSSVLPKTVQSSCSQGKSCPFLTPVGSRNSAGTTDGQMGVTKVEEKERSDVLDKVVLEQFKHTSKGDDDTCPISIDEIEIPDEYNAKESRKRKNPFEDVQKHTTRKPFVVLGEDSKAKQKGRGESSITNKKSRPCYNHYANGFGWWDSDMEGVDSEAVGYGEAWEGVGSTTFGGIEWH</sequence>
<feature type="compositionally biased region" description="Basic and acidic residues" evidence="1">
    <location>
        <begin position="144"/>
        <end position="159"/>
    </location>
</feature>
<feature type="region of interest" description="Disordered" evidence="1">
    <location>
        <begin position="144"/>
        <end position="194"/>
    </location>
</feature>
<dbReference type="AlphaFoldDB" id="A0AAP0LS70"/>
<dbReference type="EMBL" id="JBCGBO010000024">
    <property type="protein sequence ID" value="KAK9183391.1"/>
    <property type="molecule type" value="Genomic_DNA"/>
</dbReference>
<feature type="compositionally biased region" description="Basic and acidic residues" evidence="1">
    <location>
        <begin position="171"/>
        <end position="181"/>
    </location>
</feature>
<organism evidence="2 3">
    <name type="scientific">Citrus x changshan-huyou</name>
    <dbReference type="NCBI Taxonomy" id="2935761"/>
    <lineage>
        <taxon>Eukaryota</taxon>
        <taxon>Viridiplantae</taxon>
        <taxon>Streptophyta</taxon>
        <taxon>Embryophyta</taxon>
        <taxon>Tracheophyta</taxon>
        <taxon>Spermatophyta</taxon>
        <taxon>Magnoliopsida</taxon>
        <taxon>eudicotyledons</taxon>
        <taxon>Gunneridae</taxon>
        <taxon>Pentapetalae</taxon>
        <taxon>rosids</taxon>
        <taxon>malvids</taxon>
        <taxon>Sapindales</taxon>
        <taxon>Rutaceae</taxon>
        <taxon>Aurantioideae</taxon>
        <taxon>Citrus</taxon>
    </lineage>
</organism>
<feature type="compositionally biased region" description="Polar residues" evidence="1">
    <location>
        <begin position="84"/>
        <end position="94"/>
    </location>
</feature>
<comment type="caution">
    <text evidence="2">The sequence shown here is derived from an EMBL/GenBank/DDBJ whole genome shotgun (WGS) entry which is preliminary data.</text>
</comment>
<protein>
    <submittedName>
        <fullName evidence="2">Uncharacterized protein</fullName>
    </submittedName>
</protein>
<proteinExistence type="predicted"/>
<accession>A0AAP0LS70</accession>
<dbReference type="Proteomes" id="UP001428341">
    <property type="component" value="Unassembled WGS sequence"/>
</dbReference>
<evidence type="ECO:0000313" key="2">
    <source>
        <dbReference type="EMBL" id="KAK9183391.1"/>
    </source>
</evidence>
<evidence type="ECO:0000256" key="1">
    <source>
        <dbReference type="SAM" id="MobiDB-lite"/>
    </source>
</evidence>
<gene>
    <name evidence="2" type="ORF">WN944_026543</name>
</gene>
<keyword evidence="3" id="KW-1185">Reference proteome</keyword>
<dbReference type="PANTHER" id="PTHR38382:SF1">
    <property type="entry name" value="RNA-BINDING PROTEIN"/>
    <property type="match status" value="1"/>
</dbReference>
<reference evidence="2 3" key="1">
    <citation type="submission" date="2024-05" db="EMBL/GenBank/DDBJ databases">
        <title>Haplotype-resolved chromosome-level genome assembly of Huyou (Citrus changshanensis).</title>
        <authorList>
            <person name="Miao C."/>
            <person name="Chen W."/>
            <person name="Wu Y."/>
            <person name="Wang L."/>
            <person name="Zhao S."/>
            <person name="Grierson D."/>
            <person name="Xu C."/>
            <person name="Chen K."/>
        </authorList>
    </citation>
    <scope>NUCLEOTIDE SEQUENCE [LARGE SCALE GENOMIC DNA]</scope>
    <source>
        <strain evidence="2">01-14</strain>
        <tissue evidence="2">Leaf</tissue>
    </source>
</reference>
<feature type="region of interest" description="Disordered" evidence="1">
    <location>
        <begin position="82"/>
        <end position="103"/>
    </location>
</feature>
<dbReference type="PANTHER" id="PTHR38382">
    <property type="entry name" value="RNA-BINDING PROTEIN"/>
    <property type="match status" value="1"/>
</dbReference>
<evidence type="ECO:0000313" key="3">
    <source>
        <dbReference type="Proteomes" id="UP001428341"/>
    </source>
</evidence>